<dbReference type="Proteomes" id="UP000179145">
    <property type="component" value="Chromosome"/>
</dbReference>
<keyword evidence="2" id="KW-1185">Reference proteome</keyword>
<evidence type="ECO:0000313" key="1">
    <source>
        <dbReference type="EMBL" id="AOX16333.1"/>
    </source>
</evidence>
<accession>A0A1D8URR1</accession>
<organism evidence="1 2">
    <name type="scientific">Kozakia baliensis</name>
    <dbReference type="NCBI Taxonomy" id="153496"/>
    <lineage>
        <taxon>Bacteria</taxon>
        <taxon>Pseudomonadati</taxon>
        <taxon>Pseudomonadota</taxon>
        <taxon>Alphaproteobacteria</taxon>
        <taxon>Acetobacterales</taxon>
        <taxon>Acetobacteraceae</taxon>
        <taxon>Kozakia</taxon>
    </lineage>
</organism>
<name>A0A1D8URR1_9PROT</name>
<protein>
    <submittedName>
        <fullName evidence="1">Uncharacterized protein</fullName>
    </submittedName>
</protein>
<dbReference type="EMBL" id="CP014674">
    <property type="protein sequence ID" value="AOX16333.1"/>
    <property type="molecule type" value="Genomic_DNA"/>
</dbReference>
<gene>
    <name evidence="1" type="ORF">A0U89_03445</name>
</gene>
<reference evidence="1 2" key="1">
    <citation type="journal article" date="2016" name="Microb. Cell Fact.">
        <title>Dissection of exopolysaccharide biosynthesis in Kozakia baliensis.</title>
        <authorList>
            <person name="Brandt J.U."/>
            <person name="Jakob F."/>
            <person name="Behr J."/>
            <person name="Geissler A.J."/>
            <person name="Vogel R.F."/>
        </authorList>
    </citation>
    <scope>NUCLEOTIDE SEQUENCE [LARGE SCALE GENOMIC DNA]</scope>
    <source>
        <strain evidence="1 2">DSM 14400</strain>
    </source>
</reference>
<dbReference type="KEGG" id="kba:A0U89_03445"/>
<sequence length="209" mass="22888">MKSDHESTSPAPRGPVSRVMHGILLLGRGNAAGMNCFGSGREALLSAMAPSLALFLVIGTLQLLQGPSASELTKILLLLSALLARLVVSHAWAVRWNRQGLWSRYASASLWSSWLPQFLSLLVGLGLHAIVPNFAEKPAPTIGILLIIECYDLWLSWFVARVGLLLKRGQAAMLVLSLFVITLVLYVLAAYLPPYYNAWNELTTPLFHK</sequence>
<dbReference type="OrthoDB" id="7281988at2"/>
<dbReference type="STRING" id="153496.A0U89_03445"/>
<proteinExistence type="predicted"/>
<dbReference type="RefSeq" id="WP_051626049.1">
    <property type="nucleotide sequence ID" value="NZ_BJVW01000002.1"/>
</dbReference>
<dbReference type="AlphaFoldDB" id="A0A1D8URR1"/>
<evidence type="ECO:0000313" key="2">
    <source>
        <dbReference type="Proteomes" id="UP000179145"/>
    </source>
</evidence>